<dbReference type="AlphaFoldDB" id="A0A0R1SKU3"/>
<evidence type="ECO:0000256" key="4">
    <source>
        <dbReference type="ARBA" id="ARBA00013014"/>
    </source>
</evidence>
<reference evidence="14 15" key="1">
    <citation type="journal article" date="2015" name="Genome Announc.">
        <title>Expanding the biotechnology potential of lactobacilli through comparative genomics of 213 strains and associated genera.</title>
        <authorList>
            <person name="Sun Z."/>
            <person name="Harris H.M."/>
            <person name="McCann A."/>
            <person name="Guo C."/>
            <person name="Argimon S."/>
            <person name="Zhang W."/>
            <person name="Yang X."/>
            <person name="Jeffery I.B."/>
            <person name="Cooney J.C."/>
            <person name="Kagawa T.F."/>
            <person name="Liu W."/>
            <person name="Song Y."/>
            <person name="Salvetti E."/>
            <person name="Wrobel A."/>
            <person name="Rasinkangas P."/>
            <person name="Parkhill J."/>
            <person name="Rea M.C."/>
            <person name="O'Sullivan O."/>
            <person name="Ritari J."/>
            <person name="Douillard F.P."/>
            <person name="Paul Ross R."/>
            <person name="Yang R."/>
            <person name="Briner A.E."/>
            <person name="Felis G.E."/>
            <person name="de Vos W.M."/>
            <person name="Barrangou R."/>
            <person name="Klaenhammer T.R."/>
            <person name="Caufield P.W."/>
            <person name="Cui Y."/>
            <person name="Zhang H."/>
            <person name="O'Toole P.W."/>
        </authorList>
    </citation>
    <scope>NUCLEOTIDE SEQUENCE [LARGE SCALE GENOMIC DNA]</scope>
    <source>
        <strain evidence="14 15">DSM 14857</strain>
    </source>
</reference>
<evidence type="ECO:0000256" key="11">
    <source>
        <dbReference type="RuleBase" id="RU362068"/>
    </source>
</evidence>
<dbReference type="InterPro" id="IPR013328">
    <property type="entry name" value="6PGD_dom2"/>
</dbReference>
<evidence type="ECO:0000313" key="14">
    <source>
        <dbReference type="EMBL" id="KRL67338.1"/>
    </source>
</evidence>
<feature type="domain" description="Ketopantoate reductase C-terminal" evidence="13">
    <location>
        <begin position="190"/>
        <end position="313"/>
    </location>
</feature>
<dbReference type="InterPro" id="IPR008927">
    <property type="entry name" value="6-PGluconate_DH-like_C_sf"/>
</dbReference>
<evidence type="ECO:0000256" key="1">
    <source>
        <dbReference type="ARBA" id="ARBA00002919"/>
    </source>
</evidence>
<keyword evidence="15" id="KW-1185">Reference proteome</keyword>
<dbReference type="Proteomes" id="UP000051647">
    <property type="component" value="Unassembled WGS sequence"/>
</dbReference>
<keyword evidence="7 11" id="KW-0521">NADP</keyword>
<name>A0A0R1SKU3_9LACO</name>
<dbReference type="InterPro" id="IPR036291">
    <property type="entry name" value="NAD(P)-bd_dom_sf"/>
</dbReference>
<proteinExistence type="inferred from homology"/>
<dbReference type="OrthoDB" id="9800163at2"/>
<comment type="similarity">
    <text evidence="3 11">Belongs to the ketopantoate reductase family.</text>
</comment>
<dbReference type="Pfam" id="PF08546">
    <property type="entry name" value="ApbA_C"/>
    <property type="match status" value="1"/>
</dbReference>
<evidence type="ECO:0000256" key="2">
    <source>
        <dbReference type="ARBA" id="ARBA00004994"/>
    </source>
</evidence>
<evidence type="ECO:0000259" key="12">
    <source>
        <dbReference type="Pfam" id="PF02558"/>
    </source>
</evidence>
<dbReference type="Gene3D" id="1.10.1040.10">
    <property type="entry name" value="N-(1-d-carboxylethyl)-l-norvaline Dehydrogenase, domain 2"/>
    <property type="match status" value="1"/>
</dbReference>
<dbReference type="SUPFAM" id="SSF48179">
    <property type="entry name" value="6-phosphogluconate dehydrogenase C-terminal domain-like"/>
    <property type="match status" value="1"/>
</dbReference>
<keyword evidence="6 11" id="KW-0566">Pantothenate biosynthesis</keyword>
<dbReference type="UniPathway" id="UPA00028">
    <property type="reaction ID" value="UER00004"/>
</dbReference>
<accession>A0A0R1SKU3</accession>
<dbReference type="GO" id="GO:0008677">
    <property type="term" value="F:2-dehydropantoate 2-reductase activity"/>
    <property type="evidence" value="ECO:0007669"/>
    <property type="project" value="UniProtKB-EC"/>
</dbReference>
<evidence type="ECO:0000256" key="10">
    <source>
        <dbReference type="ARBA" id="ARBA00048793"/>
    </source>
</evidence>
<dbReference type="RefSeq" id="WP_010625286.1">
    <property type="nucleotide sequence ID" value="NZ_AZFA01000006.1"/>
</dbReference>
<comment type="function">
    <text evidence="1 11">Catalyzes the NADPH-dependent reduction of ketopantoate into pantoic acid.</text>
</comment>
<dbReference type="PATRIC" id="fig|1423815.3.peg.1977"/>
<dbReference type="SUPFAM" id="SSF51735">
    <property type="entry name" value="NAD(P)-binding Rossmann-fold domains"/>
    <property type="match status" value="1"/>
</dbReference>
<feature type="domain" description="Ketopantoate reductase N-terminal" evidence="12">
    <location>
        <begin position="4"/>
        <end position="151"/>
    </location>
</feature>
<dbReference type="NCBIfam" id="TIGR00745">
    <property type="entry name" value="apbA_panE"/>
    <property type="match status" value="1"/>
</dbReference>
<dbReference type="PANTHER" id="PTHR43765:SF2">
    <property type="entry name" value="2-DEHYDROPANTOATE 2-REDUCTASE"/>
    <property type="match status" value="1"/>
</dbReference>
<dbReference type="GO" id="GO:0050661">
    <property type="term" value="F:NADP binding"/>
    <property type="evidence" value="ECO:0007669"/>
    <property type="project" value="TreeGrafter"/>
</dbReference>
<evidence type="ECO:0000256" key="7">
    <source>
        <dbReference type="ARBA" id="ARBA00022857"/>
    </source>
</evidence>
<dbReference type="Gene3D" id="3.40.50.720">
    <property type="entry name" value="NAD(P)-binding Rossmann-like Domain"/>
    <property type="match status" value="1"/>
</dbReference>
<gene>
    <name evidence="14" type="ORF">FC27_GL001928</name>
</gene>
<dbReference type="Pfam" id="PF02558">
    <property type="entry name" value="ApbA"/>
    <property type="match status" value="1"/>
</dbReference>
<evidence type="ECO:0000256" key="8">
    <source>
        <dbReference type="ARBA" id="ARBA00023002"/>
    </source>
</evidence>
<evidence type="ECO:0000256" key="6">
    <source>
        <dbReference type="ARBA" id="ARBA00022655"/>
    </source>
</evidence>
<evidence type="ECO:0000256" key="9">
    <source>
        <dbReference type="ARBA" id="ARBA00032024"/>
    </source>
</evidence>
<dbReference type="InterPro" id="IPR013752">
    <property type="entry name" value="KPA_reductase"/>
</dbReference>
<dbReference type="InterPro" id="IPR050838">
    <property type="entry name" value="Ketopantoate_reductase"/>
</dbReference>
<keyword evidence="8 11" id="KW-0560">Oxidoreductase</keyword>
<dbReference type="STRING" id="1423815.FC27_GL001928"/>
<dbReference type="InterPro" id="IPR013332">
    <property type="entry name" value="KPR_N"/>
</dbReference>
<evidence type="ECO:0000259" key="13">
    <source>
        <dbReference type="Pfam" id="PF08546"/>
    </source>
</evidence>
<dbReference type="GO" id="GO:0015940">
    <property type="term" value="P:pantothenate biosynthetic process"/>
    <property type="evidence" value="ECO:0007669"/>
    <property type="project" value="UniProtKB-UniPathway"/>
</dbReference>
<protein>
    <recommendedName>
        <fullName evidence="5 11">2-dehydropantoate 2-reductase</fullName>
        <ecNumber evidence="4 11">1.1.1.169</ecNumber>
    </recommendedName>
    <alternativeName>
        <fullName evidence="9 11">Ketopantoate reductase</fullName>
    </alternativeName>
</protein>
<dbReference type="EC" id="1.1.1.169" evidence="4 11"/>
<organism evidence="14 15">
    <name type="scientific">Companilactobacillus versmoldensis DSM 14857 = KCTC 3814</name>
    <dbReference type="NCBI Taxonomy" id="1423815"/>
    <lineage>
        <taxon>Bacteria</taxon>
        <taxon>Bacillati</taxon>
        <taxon>Bacillota</taxon>
        <taxon>Bacilli</taxon>
        <taxon>Lactobacillales</taxon>
        <taxon>Lactobacillaceae</taxon>
        <taxon>Companilactobacillus</taxon>
    </lineage>
</organism>
<dbReference type="PANTHER" id="PTHR43765">
    <property type="entry name" value="2-DEHYDROPANTOATE 2-REDUCTASE-RELATED"/>
    <property type="match status" value="1"/>
</dbReference>
<comment type="caution">
    <text evidence="14">The sequence shown here is derived from an EMBL/GenBank/DDBJ whole genome shotgun (WGS) entry which is preliminary data.</text>
</comment>
<dbReference type="EMBL" id="AZFA01000006">
    <property type="protein sequence ID" value="KRL67338.1"/>
    <property type="molecule type" value="Genomic_DNA"/>
</dbReference>
<evidence type="ECO:0000313" key="15">
    <source>
        <dbReference type="Proteomes" id="UP000051647"/>
    </source>
</evidence>
<dbReference type="InterPro" id="IPR003710">
    <property type="entry name" value="ApbA"/>
</dbReference>
<evidence type="ECO:0000256" key="5">
    <source>
        <dbReference type="ARBA" id="ARBA00019465"/>
    </source>
</evidence>
<evidence type="ECO:0000256" key="3">
    <source>
        <dbReference type="ARBA" id="ARBA00007870"/>
    </source>
</evidence>
<sequence>MKYTVLGAGAMGLRYGVLLQEAGFDVDFVEIWQPEIDKINEQKIDKINEQNGVYVSRDHKDKHLVPINIYTPEEYQGDPDVWVVFTKQMQLADALKRTAHAFKDHQYVLSPMNGMGHIEKLNNYFDKQRVIGATALIGTVLNGPGDVDFIGAKGAGSMNMANETEKPDETTNQIVEDFTKANLNPTLTTNFLGTLMAKVIFNSVVNTLCTMFEIQMGEFIQSPVAEKLSRQLINEAFDVCERAGIKLLNSREEEWQTVKFVSTTTNPLHYPSMYQDMSKGRNTEVDYINGYIYELGLKYHYEASTHDYLRNLVYLAEFARDFDPKTLTEKVTV</sequence>
<dbReference type="GO" id="GO:0005737">
    <property type="term" value="C:cytoplasm"/>
    <property type="evidence" value="ECO:0007669"/>
    <property type="project" value="TreeGrafter"/>
</dbReference>
<comment type="pathway">
    <text evidence="2 11">Cofactor biosynthesis; (R)-pantothenate biosynthesis; (R)-pantoate from 3-methyl-2-oxobutanoate: step 2/2.</text>
</comment>
<comment type="catalytic activity">
    <reaction evidence="10 11">
        <text>(R)-pantoate + NADP(+) = 2-dehydropantoate + NADPH + H(+)</text>
        <dbReference type="Rhea" id="RHEA:16233"/>
        <dbReference type="ChEBI" id="CHEBI:11561"/>
        <dbReference type="ChEBI" id="CHEBI:15378"/>
        <dbReference type="ChEBI" id="CHEBI:15980"/>
        <dbReference type="ChEBI" id="CHEBI:57783"/>
        <dbReference type="ChEBI" id="CHEBI:58349"/>
        <dbReference type="EC" id="1.1.1.169"/>
    </reaction>
</comment>
<dbReference type="eggNOG" id="COG1893">
    <property type="taxonomic scope" value="Bacteria"/>
</dbReference>